<protein>
    <submittedName>
        <fullName evidence="1">Uncharacterized protein</fullName>
    </submittedName>
</protein>
<name>A0ABN8QJ77_9CNID</name>
<reference evidence="1 2" key="1">
    <citation type="submission" date="2022-05" db="EMBL/GenBank/DDBJ databases">
        <authorList>
            <consortium name="Genoscope - CEA"/>
            <person name="William W."/>
        </authorList>
    </citation>
    <scope>NUCLEOTIDE SEQUENCE [LARGE SCALE GENOMIC DNA]</scope>
</reference>
<proteinExistence type="predicted"/>
<feature type="non-terminal residue" evidence="1">
    <location>
        <position position="1"/>
    </location>
</feature>
<keyword evidence="2" id="KW-1185">Reference proteome</keyword>
<comment type="caution">
    <text evidence="1">The sequence shown here is derived from an EMBL/GenBank/DDBJ whole genome shotgun (WGS) entry which is preliminary data.</text>
</comment>
<dbReference type="Proteomes" id="UP001159405">
    <property type="component" value="Unassembled WGS sequence"/>
</dbReference>
<dbReference type="EMBL" id="CALNXK010000125">
    <property type="protein sequence ID" value="CAH3163055.1"/>
    <property type="molecule type" value="Genomic_DNA"/>
</dbReference>
<evidence type="ECO:0000313" key="1">
    <source>
        <dbReference type="EMBL" id="CAH3163055.1"/>
    </source>
</evidence>
<feature type="non-terminal residue" evidence="1">
    <location>
        <position position="97"/>
    </location>
</feature>
<accession>A0ABN8QJ77</accession>
<evidence type="ECO:0000313" key="2">
    <source>
        <dbReference type="Proteomes" id="UP001159405"/>
    </source>
</evidence>
<organism evidence="1 2">
    <name type="scientific">Porites lobata</name>
    <dbReference type="NCBI Taxonomy" id="104759"/>
    <lineage>
        <taxon>Eukaryota</taxon>
        <taxon>Metazoa</taxon>
        <taxon>Cnidaria</taxon>
        <taxon>Anthozoa</taxon>
        <taxon>Hexacorallia</taxon>
        <taxon>Scleractinia</taxon>
        <taxon>Fungiina</taxon>
        <taxon>Poritidae</taxon>
        <taxon>Porites</taxon>
    </lineage>
</organism>
<sequence length="97" mass="10421">ISKARWSIPSKKDFACQVEISFKQPAHTDSVLPAPSSKVSGVKQDGELALHADKLLDFCVNFTSADVQEATKCGSLAKKVTENGTIHKVESVFASKS</sequence>
<gene>
    <name evidence="1" type="ORF">PLOB_00005666</name>
</gene>